<protein>
    <submittedName>
        <fullName evidence="1">Uncharacterized protein</fullName>
    </submittedName>
</protein>
<dbReference type="AlphaFoldDB" id="A0A2G9SI43"/>
<dbReference type="EMBL" id="KV923954">
    <property type="protein sequence ID" value="PIO39765.1"/>
    <property type="molecule type" value="Genomic_DNA"/>
</dbReference>
<proteinExistence type="predicted"/>
<evidence type="ECO:0000313" key="2">
    <source>
        <dbReference type="Proteomes" id="UP000228934"/>
    </source>
</evidence>
<sequence>MDSEVIECKQMQICLHLPAHRLTWSFSSDLPEILTGGSGQTTHVKGAYVWGKGGKENSFVCEIQFHKLSVIVLAIQKQGMSKETNQLLSVTLPQASSLSVCNNGEGQGSYYGLEAHCVNLFYLFFLAETPWT</sequence>
<gene>
    <name evidence="1" type="ORF">AB205_0154570</name>
</gene>
<organism evidence="1 2">
    <name type="scientific">Aquarana catesbeiana</name>
    <name type="common">American bullfrog</name>
    <name type="synonym">Rana catesbeiana</name>
    <dbReference type="NCBI Taxonomy" id="8400"/>
    <lineage>
        <taxon>Eukaryota</taxon>
        <taxon>Metazoa</taxon>
        <taxon>Chordata</taxon>
        <taxon>Craniata</taxon>
        <taxon>Vertebrata</taxon>
        <taxon>Euteleostomi</taxon>
        <taxon>Amphibia</taxon>
        <taxon>Batrachia</taxon>
        <taxon>Anura</taxon>
        <taxon>Neobatrachia</taxon>
        <taxon>Ranoidea</taxon>
        <taxon>Ranidae</taxon>
        <taxon>Aquarana</taxon>
    </lineage>
</organism>
<dbReference type="Proteomes" id="UP000228934">
    <property type="component" value="Unassembled WGS sequence"/>
</dbReference>
<accession>A0A2G9SI43</accession>
<keyword evidence="2" id="KW-1185">Reference proteome</keyword>
<name>A0A2G9SI43_AQUCT</name>
<evidence type="ECO:0000313" key="1">
    <source>
        <dbReference type="EMBL" id="PIO39765.1"/>
    </source>
</evidence>
<reference evidence="2" key="1">
    <citation type="journal article" date="2017" name="Nat. Commun.">
        <title>The North American bullfrog draft genome provides insight into hormonal regulation of long noncoding RNA.</title>
        <authorList>
            <person name="Hammond S.A."/>
            <person name="Warren R.L."/>
            <person name="Vandervalk B.P."/>
            <person name="Kucuk E."/>
            <person name="Khan H."/>
            <person name="Gibb E.A."/>
            <person name="Pandoh P."/>
            <person name="Kirk H."/>
            <person name="Zhao Y."/>
            <person name="Jones M."/>
            <person name="Mungall A.J."/>
            <person name="Coope R."/>
            <person name="Pleasance S."/>
            <person name="Moore R.A."/>
            <person name="Holt R.A."/>
            <person name="Round J.M."/>
            <person name="Ohora S."/>
            <person name="Walle B.V."/>
            <person name="Veldhoen N."/>
            <person name="Helbing C.C."/>
            <person name="Birol I."/>
        </authorList>
    </citation>
    <scope>NUCLEOTIDE SEQUENCE [LARGE SCALE GENOMIC DNA]</scope>
</reference>